<organism evidence="1 2">
    <name type="scientific">Halorubrum tropicale</name>
    <dbReference type="NCBI Taxonomy" id="1765655"/>
    <lineage>
        <taxon>Archaea</taxon>
        <taxon>Methanobacteriati</taxon>
        <taxon>Methanobacteriota</taxon>
        <taxon>Stenosarchaea group</taxon>
        <taxon>Halobacteria</taxon>
        <taxon>Halobacteriales</taxon>
        <taxon>Haloferacaceae</taxon>
        <taxon>Halorubrum</taxon>
    </lineage>
</organism>
<dbReference type="EMBL" id="LIST01000007">
    <property type="protein sequence ID" value="KOX95477.1"/>
    <property type="molecule type" value="Genomic_DNA"/>
</dbReference>
<proteinExistence type="predicted"/>
<keyword evidence="2" id="KW-1185">Reference proteome</keyword>
<sequence length="151" mass="17049">MYCDWFEFLFNRVASSRRECVDSFGAGFFQILVDAFLSSTWKPVCTELFERITDGCVFFDLICRYLFQKLFDLVVDDVESSCCGGDVSVIDRGSDDGNWDEEGICLGWVVVSGFGVGYYLTWCELLLDSFDDSLGCGLFQGSVDEEVQQSK</sequence>
<comment type="caution">
    <text evidence="1">The sequence shown here is derived from an EMBL/GenBank/DDBJ whole genome shotgun (WGS) entry which is preliminary data.</text>
</comment>
<reference evidence="1 2" key="1">
    <citation type="submission" date="2015-08" db="EMBL/GenBank/DDBJ databases">
        <title>Genomes of Isolates from Cabo Rojo, PR.</title>
        <authorList>
            <person name="Sanchez-Nieves R.L."/>
            <person name="Montalvo-Rodriguez R."/>
        </authorList>
    </citation>
    <scope>NUCLEOTIDE SEQUENCE [LARGE SCALE GENOMIC DNA]</scope>
    <source>
        <strain evidence="1 2">5</strain>
    </source>
</reference>
<dbReference type="AlphaFoldDB" id="A0A0M9AN79"/>
<accession>A0A0M9AN79</accession>
<dbReference type="Proteomes" id="UP000037747">
    <property type="component" value="Unassembled WGS sequence"/>
</dbReference>
<gene>
    <name evidence="1" type="ORF">AMR74_15130</name>
</gene>
<evidence type="ECO:0000313" key="1">
    <source>
        <dbReference type="EMBL" id="KOX95477.1"/>
    </source>
</evidence>
<evidence type="ECO:0000313" key="2">
    <source>
        <dbReference type="Proteomes" id="UP000037747"/>
    </source>
</evidence>
<protein>
    <submittedName>
        <fullName evidence="1">Uncharacterized protein</fullName>
    </submittedName>
</protein>
<name>A0A0M9AN79_9EURY</name>